<protein>
    <submittedName>
        <fullName evidence="3">Serine hydrolase</fullName>
    </submittedName>
</protein>
<gene>
    <name evidence="3" type="ORF">KC729_04585</name>
</gene>
<dbReference type="Proteomes" id="UP000697710">
    <property type="component" value="Unassembled WGS sequence"/>
</dbReference>
<evidence type="ECO:0000313" key="3">
    <source>
        <dbReference type="EMBL" id="MCA9726937.1"/>
    </source>
</evidence>
<dbReference type="GO" id="GO:0016787">
    <property type="term" value="F:hydrolase activity"/>
    <property type="evidence" value="ECO:0007669"/>
    <property type="project" value="UniProtKB-KW"/>
</dbReference>
<name>A0A956LYG9_UNCEI</name>
<accession>A0A956LYG9</accession>
<keyword evidence="1" id="KW-0732">Signal</keyword>
<feature type="chain" id="PRO_5036947071" evidence="1">
    <location>
        <begin position="31"/>
        <end position="493"/>
    </location>
</feature>
<organism evidence="3 4">
    <name type="scientific">Eiseniibacteriota bacterium</name>
    <dbReference type="NCBI Taxonomy" id="2212470"/>
    <lineage>
        <taxon>Bacteria</taxon>
        <taxon>Candidatus Eiseniibacteriota</taxon>
    </lineage>
</organism>
<dbReference type="InterPro" id="IPR012338">
    <property type="entry name" value="Beta-lactam/transpept-like"/>
</dbReference>
<comment type="caution">
    <text evidence="3">The sequence shown here is derived from an EMBL/GenBank/DDBJ whole genome shotgun (WGS) entry which is preliminary data.</text>
</comment>
<evidence type="ECO:0000256" key="1">
    <source>
        <dbReference type="SAM" id="SignalP"/>
    </source>
</evidence>
<sequence>MFRALLRNGVLALLATLLLPGAPLPQGAFAADPIALGGPGEPRHFLDGGAGSGSAIPELDALILDNMQQNHIPGVAACAFWDGNVIWSGNYGYADVERGLAVTDSTLFMLASVSKTVTGTALMQLWESGGFGLDDDIAPYLPFEVHNPLYPTAPITFRMLLTHTSSIRDDRGLFDVVTVPGDSPIALAQFLQDYLTPGGLYYDPNENYTQSEPGSSHEYSSIGVALAGYLVEIIAGQDFASYCQESVLDRLGMEDTSWFLAPLDTTRIARPYRWVSGSYLPYTHYGYPFYPAGQLRSTVSELARFLMVFTGGAEGVLEPETAQLMNTLHFPPDQGLIWFRTSADGYEAWKHTGGHYGVSTYVLVLPSARSGMVILTNGEASTTPMPLWIWNYVLSQPAAVGDGDRHAAVRLMPSVPNPFRSGTTIRFDLERDGPVTLEVYDVQGRAIATLLDEAVPAGRHSVGFDATGLADGVYLFRLRTDRRSFFQKGLLIR</sequence>
<dbReference type="PANTHER" id="PTHR46825">
    <property type="entry name" value="D-ALANYL-D-ALANINE-CARBOXYPEPTIDASE/ENDOPEPTIDASE AMPH"/>
    <property type="match status" value="1"/>
</dbReference>
<keyword evidence="3" id="KW-0378">Hydrolase</keyword>
<reference evidence="3" key="2">
    <citation type="journal article" date="2021" name="Microbiome">
        <title>Successional dynamics and alternative stable states in a saline activated sludge microbial community over 9 years.</title>
        <authorList>
            <person name="Wang Y."/>
            <person name="Ye J."/>
            <person name="Ju F."/>
            <person name="Liu L."/>
            <person name="Boyd J.A."/>
            <person name="Deng Y."/>
            <person name="Parks D.H."/>
            <person name="Jiang X."/>
            <person name="Yin X."/>
            <person name="Woodcroft B.J."/>
            <person name="Tyson G.W."/>
            <person name="Hugenholtz P."/>
            <person name="Polz M.F."/>
            <person name="Zhang T."/>
        </authorList>
    </citation>
    <scope>NUCLEOTIDE SEQUENCE</scope>
    <source>
        <strain evidence="3">HKST-UBA01</strain>
    </source>
</reference>
<dbReference type="AlphaFoldDB" id="A0A956LYG9"/>
<feature type="signal peptide" evidence="1">
    <location>
        <begin position="1"/>
        <end position="30"/>
    </location>
</feature>
<dbReference type="SUPFAM" id="SSF56601">
    <property type="entry name" value="beta-lactamase/transpeptidase-like"/>
    <property type="match status" value="1"/>
</dbReference>
<dbReference type="Gene3D" id="3.40.710.10">
    <property type="entry name" value="DD-peptidase/beta-lactamase superfamily"/>
    <property type="match status" value="1"/>
</dbReference>
<dbReference type="InterPro" id="IPR050491">
    <property type="entry name" value="AmpC-like"/>
</dbReference>
<dbReference type="EMBL" id="JAGQHR010000086">
    <property type="protein sequence ID" value="MCA9726937.1"/>
    <property type="molecule type" value="Genomic_DNA"/>
</dbReference>
<proteinExistence type="predicted"/>
<dbReference type="PANTHER" id="PTHR46825:SF9">
    <property type="entry name" value="BETA-LACTAMASE-RELATED DOMAIN-CONTAINING PROTEIN"/>
    <property type="match status" value="1"/>
</dbReference>
<dbReference type="InterPro" id="IPR001466">
    <property type="entry name" value="Beta-lactam-related"/>
</dbReference>
<reference evidence="3" key="1">
    <citation type="submission" date="2020-04" db="EMBL/GenBank/DDBJ databases">
        <authorList>
            <person name="Zhang T."/>
        </authorList>
    </citation>
    <scope>NUCLEOTIDE SEQUENCE</scope>
    <source>
        <strain evidence="3">HKST-UBA01</strain>
    </source>
</reference>
<feature type="domain" description="Beta-lactamase-related" evidence="2">
    <location>
        <begin position="59"/>
        <end position="385"/>
    </location>
</feature>
<evidence type="ECO:0000259" key="2">
    <source>
        <dbReference type="Pfam" id="PF00144"/>
    </source>
</evidence>
<dbReference type="Gene3D" id="2.60.40.4070">
    <property type="match status" value="1"/>
</dbReference>
<dbReference type="Pfam" id="PF00144">
    <property type="entry name" value="Beta-lactamase"/>
    <property type="match status" value="1"/>
</dbReference>
<dbReference type="NCBIfam" id="TIGR04183">
    <property type="entry name" value="Por_Secre_tail"/>
    <property type="match status" value="1"/>
</dbReference>
<evidence type="ECO:0000313" key="4">
    <source>
        <dbReference type="Proteomes" id="UP000697710"/>
    </source>
</evidence>
<dbReference type="InterPro" id="IPR026444">
    <property type="entry name" value="Secre_tail"/>
</dbReference>